<protein>
    <recommendedName>
        <fullName evidence="3">Chitinase class I</fullName>
    </recommendedName>
</protein>
<evidence type="ECO:0008006" key="3">
    <source>
        <dbReference type="Google" id="ProtNLM"/>
    </source>
</evidence>
<accession>A0ABS8JRC5</accession>
<dbReference type="Proteomes" id="UP001431019">
    <property type="component" value="Unassembled WGS sequence"/>
</dbReference>
<organism evidence="1 2">
    <name type="scientific">Paraburkholderia sejongensis</name>
    <dbReference type="NCBI Taxonomy" id="2886946"/>
    <lineage>
        <taxon>Bacteria</taxon>
        <taxon>Pseudomonadati</taxon>
        <taxon>Pseudomonadota</taxon>
        <taxon>Betaproteobacteria</taxon>
        <taxon>Burkholderiales</taxon>
        <taxon>Burkholderiaceae</taxon>
        <taxon>Paraburkholderia</taxon>
    </lineage>
</organism>
<sequence>MSAIKPESGDGYRYRGRGMIQLTHRDGYQRFTAWHKANADASPQRATTDFEADPESVGQVRYAVRSACFFWVAHSLYGLADHGDAQDIVDSVSKVINLGLFKGKPNKMKTESIDGRRGNFAEIHKWGGLA</sequence>
<dbReference type="RefSeq" id="WP_230508659.1">
    <property type="nucleotide sequence ID" value="NZ_JAJITD010000003.1"/>
</dbReference>
<reference evidence="1 2" key="1">
    <citation type="submission" date="2021-11" db="EMBL/GenBank/DDBJ databases">
        <authorList>
            <person name="Oh E.-T."/>
            <person name="Kim S.-B."/>
        </authorList>
    </citation>
    <scope>NUCLEOTIDE SEQUENCE [LARGE SCALE GENOMIC DNA]</scope>
    <source>
        <strain evidence="1 2">MMS20-SJTR3</strain>
    </source>
</reference>
<keyword evidence="2" id="KW-1185">Reference proteome</keyword>
<evidence type="ECO:0000313" key="2">
    <source>
        <dbReference type="Proteomes" id="UP001431019"/>
    </source>
</evidence>
<dbReference type="Gene3D" id="1.10.530.10">
    <property type="match status" value="1"/>
</dbReference>
<dbReference type="EMBL" id="JAJITD010000003">
    <property type="protein sequence ID" value="MCC8392455.1"/>
    <property type="molecule type" value="Genomic_DNA"/>
</dbReference>
<evidence type="ECO:0000313" key="1">
    <source>
        <dbReference type="EMBL" id="MCC8392455.1"/>
    </source>
</evidence>
<gene>
    <name evidence="1" type="ORF">LJ656_07630</name>
</gene>
<name>A0ABS8JRC5_9BURK</name>
<proteinExistence type="predicted"/>
<dbReference type="InterPro" id="IPR023346">
    <property type="entry name" value="Lysozyme-like_dom_sf"/>
</dbReference>
<comment type="caution">
    <text evidence="1">The sequence shown here is derived from an EMBL/GenBank/DDBJ whole genome shotgun (WGS) entry which is preliminary data.</text>
</comment>
<dbReference type="SUPFAM" id="SSF53955">
    <property type="entry name" value="Lysozyme-like"/>
    <property type="match status" value="1"/>
</dbReference>